<evidence type="ECO:0000313" key="5">
    <source>
        <dbReference type="EMBL" id="UWX64821.1"/>
    </source>
</evidence>
<sequence>MRFRHHGPDPGLRELVQGYWEFEDMHLAGPQQTYDMAERTVRLMFLADTLLVGPSVDTLRPISPVVLTPFPLQPQRTVVQGQLRALVAERYPWGARQLLGWQAAMTPDILDAALSASTWGREIVALVQRGEWRTAREALEAHLLRLAGLHREPGTGMQAAQRIYQSFGMVRIAALAEELKLSTRTLERQFAQQVGVSAKTLARMVRFGEANTRIRMNPAVLMADLTFELGFSDQAHLTREFKALSSVPPVFSLPSPRVANTAWIWICCRRVAICTWSWNRILTSGRD</sequence>
<evidence type="ECO:0000256" key="1">
    <source>
        <dbReference type="ARBA" id="ARBA00023015"/>
    </source>
</evidence>
<dbReference type="Gene3D" id="1.10.10.60">
    <property type="entry name" value="Homeodomain-like"/>
    <property type="match status" value="1"/>
</dbReference>
<dbReference type="PROSITE" id="PS01124">
    <property type="entry name" value="HTH_ARAC_FAMILY_2"/>
    <property type="match status" value="1"/>
</dbReference>
<proteinExistence type="predicted"/>
<dbReference type="Pfam" id="PF12833">
    <property type="entry name" value="HTH_18"/>
    <property type="match status" value="1"/>
</dbReference>
<dbReference type="InterPro" id="IPR018060">
    <property type="entry name" value="HTH_AraC"/>
</dbReference>
<dbReference type="RefSeq" id="WP_260561082.1">
    <property type="nucleotide sequence ID" value="NZ_BAABEC010000009.1"/>
</dbReference>
<keyword evidence="2" id="KW-0238">DNA-binding</keyword>
<evidence type="ECO:0000259" key="4">
    <source>
        <dbReference type="PROSITE" id="PS01124"/>
    </source>
</evidence>
<dbReference type="EMBL" id="CP104213">
    <property type="protein sequence ID" value="UWX64821.1"/>
    <property type="molecule type" value="Genomic_DNA"/>
</dbReference>
<name>A0ABY5YL06_9DEIO</name>
<keyword evidence="6" id="KW-1185">Reference proteome</keyword>
<feature type="domain" description="HTH araC/xylS-type" evidence="4">
    <location>
        <begin position="157"/>
        <end position="249"/>
    </location>
</feature>
<dbReference type="Proteomes" id="UP001060261">
    <property type="component" value="Chromosome"/>
</dbReference>
<dbReference type="InterPro" id="IPR050204">
    <property type="entry name" value="AraC_XylS_family_regulators"/>
</dbReference>
<reference evidence="5" key="1">
    <citation type="submission" date="2022-09" db="EMBL/GenBank/DDBJ databases">
        <title>genome sequence of Deinococcus rubellus.</title>
        <authorList>
            <person name="Srinivasan S."/>
        </authorList>
    </citation>
    <scope>NUCLEOTIDE SEQUENCE</scope>
    <source>
        <strain evidence="5">Ant6</strain>
    </source>
</reference>
<keyword evidence="1" id="KW-0805">Transcription regulation</keyword>
<evidence type="ECO:0000256" key="2">
    <source>
        <dbReference type="ARBA" id="ARBA00023125"/>
    </source>
</evidence>
<dbReference type="PANTHER" id="PTHR46796:SF15">
    <property type="entry name" value="BLL1074 PROTEIN"/>
    <property type="match status" value="1"/>
</dbReference>
<organism evidence="5 6">
    <name type="scientific">Deinococcus rubellus</name>
    <dbReference type="NCBI Taxonomy" id="1889240"/>
    <lineage>
        <taxon>Bacteria</taxon>
        <taxon>Thermotogati</taxon>
        <taxon>Deinococcota</taxon>
        <taxon>Deinococci</taxon>
        <taxon>Deinococcales</taxon>
        <taxon>Deinococcaceae</taxon>
        <taxon>Deinococcus</taxon>
    </lineage>
</organism>
<protein>
    <submittedName>
        <fullName evidence="5">Helix-turn-helix domain-containing protein</fullName>
    </submittedName>
</protein>
<dbReference type="PANTHER" id="PTHR46796">
    <property type="entry name" value="HTH-TYPE TRANSCRIPTIONAL ACTIVATOR RHAS-RELATED"/>
    <property type="match status" value="1"/>
</dbReference>
<accession>A0ABY5YL06</accession>
<keyword evidence="3" id="KW-0804">Transcription</keyword>
<gene>
    <name evidence="5" type="ORF">N0D28_03920</name>
</gene>
<evidence type="ECO:0000313" key="6">
    <source>
        <dbReference type="Proteomes" id="UP001060261"/>
    </source>
</evidence>
<dbReference type="SMART" id="SM00342">
    <property type="entry name" value="HTH_ARAC"/>
    <property type="match status" value="1"/>
</dbReference>
<evidence type="ECO:0000256" key="3">
    <source>
        <dbReference type="ARBA" id="ARBA00023163"/>
    </source>
</evidence>